<gene>
    <name evidence="9" type="ORF">OFUS_LOCUS2860</name>
</gene>
<accession>A0A8J1TR91</accession>
<evidence type="ECO:0000256" key="2">
    <source>
        <dbReference type="ARBA" id="ARBA00006270"/>
    </source>
</evidence>
<keyword evidence="7" id="KW-0206">Cytoskeleton</keyword>
<comment type="similarity">
    <text evidence="2">Belongs to the small GTPase superfamily. Rab family.</text>
</comment>
<feature type="non-terminal residue" evidence="9">
    <location>
        <position position="1"/>
    </location>
</feature>
<dbReference type="SUPFAM" id="SSF52540">
    <property type="entry name" value="P-loop containing nucleoside triphosphate hydrolases"/>
    <property type="match status" value="1"/>
</dbReference>
<dbReference type="PANTHER" id="PTHR14983:SF1">
    <property type="entry name" value="CILIOGENESIS AND PLANAR POLARITY EFFECTOR 2"/>
    <property type="match status" value="1"/>
</dbReference>
<dbReference type="InterPro" id="IPR039677">
    <property type="entry name" value="RSG1"/>
</dbReference>
<evidence type="ECO:0000313" key="10">
    <source>
        <dbReference type="Proteomes" id="UP000749559"/>
    </source>
</evidence>
<evidence type="ECO:0000256" key="8">
    <source>
        <dbReference type="ARBA" id="ARBA00023273"/>
    </source>
</evidence>
<name>A0A8J1TR91_OWEFU</name>
<dbReference type="Proteomes" id="UP000749559">
    <property type="component" value="Unassembled WGS sequence"/>
</dbReference>
<keyword evidence="5" id="KW-0653">Protein transport</keyword>
<keyword evidence="8" id="KW-0966">Cell projection</keyword>
<keyword evidence="6" id="KW-0547">Nucleotide-binding</keyword>
<keyword evidence="3" id="KW-0813">Transport</keyword>
<sequence>KTTQQRKTFGLLERPSFPPQAAPDLFQYKIFVAGKSGVGKSSMVANLTGHPVSRSHIETAGIQTYTVYWPAKLIEIDKVIMFQLQFWDAGENAIKKFDHILPACKDRNDAVLLTFSFTDKS</sequence>
<dbReference type="GO" id="GO:0003924">
    <property type="term" value="F:GTPase activity"/>
    <property type="evidence" value="ECO:0007669"/>
    <property type="project" value="InterPro"/>
</dbReference>
<evidence type="ECO:0000256" key="6">
    <source>
        <dbReference type="ARBA" id="ARBA00023134"/>
    </source>
</evidence>
<evidence type="ECO:0000256" key="1">
    <source>
        <dbReference type="ARBA" id="ARBA00004120"/>
    </source>
</evidence>
<dbReference type="GO" id="GO:0015031">
    <property type="term" value="P:protein transport"/>
    <property type="evidence" value="ECO:0007669"/>
    <property type="project" value="UniProtKB-KW"/>
</dbReference>
<protein>
    <submittedName>
        <fullName evidence="9">Uncharacterized protein</fullName>
    </submittedName>
</protein>
<evidence type="ECO:0000256" key="7">
    <source>
        <dbReference type="ARBA" id="ARBA00023212"/>
    </source>
</evidence>
<keyword evidence="4" id="KW-0963">Cytoplasm</keyword>
<evidence type="ECO:0000256" key="4">
    <source>
        <dbReference type="ARBA" id="ARBA00022490"/>
    </source>
</evidence>
<keyword evidence="6" id="KW-0342">GTP-binding</keyword>
<dbReference type="InterPro" id="IPR027417">
    <property type="entry name" value="P-loop_NTPase"/>
</dbReference>
<feature type="non-terminal residue" evidence="9">
    <location>
        <position position="121"/>
    </location>
</feature>
<dbReference type="EMBL" id="CAIIXF020000001">
    <property type="protein sequence ID" value="CAH1775570.1"/>
    <property type="molecule type" value="Genomic_DNA"/>
</dbReference>
<dbReference type="Gene3D" id="3.40.50.300">
    <property type="entry name" value="P-loop containing nucleotide triphosphate hydrolases"/>
    <property type="match status" value="1"/>
</dbReference>
<dbReference type="Pfam" id="PF08477">
    <property type="entry name" value="Roc"/>
    <property type="match status" value="1"/>
</dbReference>
<keyword evidence="10" id="KW-1185">Reference proteome</keyword>
<reference evidence="9" key="1">
    <citation type="submission" date="2022-03" db="EMBL/GenBank/DDBJ databases">
        <authorList>
            <person name="Martin C."/>
        </authorList>
    </citation>
    <scope>NUCLEOTIDE SEQUENCE</scope>
</reference>
<evidence type="ECO:0000256" key="5">
    <source>
        <dbReference type="ARBA" id="ARBA00022927"/>
    </source>
</evidence>
<dbReference type="GO" id="GO:0005525">
    <property type="term" value="F:GTP binding"/>
    <property type="evidence" value="ECO:0007669"/>
    <property type="project" value="UniProtKB-KW"/>
</dbReference>
<evidence type="ECO:0000256" key="3">
    <source>
        <dbReference type="ARBA" id="ARBA00022448"/>
    </source>
</evidence>
<comment type="caution">
    <text evidence="9">The sequence shown here is derived from an EMBL/GenBank/DDBJ whole genome shotgun (WGS) entry which is preliminary data.</text>
</comment>
<dbReference type="PANTHER" id="PTHR14983">
    <property type="entry name" value="CILIOGENESIS AND PLANAR POLARITY EFFECTOR 2"/>
    <property type="match status" value="1"/>
</dbReference>
<organism evidence="9 10">
    <name type="scientific">Owenia fusiformis</name>
    <name type="common">Polychaete worm</name>
    <dbReference type="NCBI Taxonomy" id="6347"/>
    <lineage>
        <taxon>Eukaryota</taxon>
        <taxon>Metazoa</taxon>
        <taxon>Spiralia</taxon>
        <taxon>Lophotrochozoa</taxon>
        <taxon>Annelida</taxon>
        <taxon>Polychaeta</taxon>
        <taxon>Sedentaria</taxon>
        <taxon>Canalipalpata</taxon>
        <taxon>Sabellida</taxon>
        <taxon>Oweniida</taxon>
        <taxon>Oweniidae</taxon>
        <taxon>Owenia</taxon>
    </lineage>
</organism>
<evidence type="ECO:0000313" key="9">
    <source>
        <dbReference type="EMBL" id="CAH1775570.1"/>
    </source>
</evidence>
<proteinExistence type="inferred from homology"/>
<dbReference type="AlphaFoldDB" id="A0A8J1TR91"/>
<comment type="subcellular location">
    <subcellularLocation>
        <location evidence="1">Cytoplasm</location>
        <location evidence="1">Cytoskeleton</location>
        <location evidence="1">Cilium basal body</location>
    </subcellularLocation>
</comment>
<dbReference type="OrthoDB" id="10266641at2759"/>